<dbReference type="Gene3D" id="3.40.30.10">
    <property type="entry name" value="Glutaredoxin"/>
    <property type="match status" value="1"/>
</dbReference>
<dbReference type="PANTHER" id="PTHR46107:SF3">
    <property type="entry name" value="THIOREDOXIN DOMAIN-CONTAINING PROTEIN"/>
    <property type="match status" value="1"/>
</dbReference>
<keyword evidence="6 10" id="KW-1133">Transmembrane helix</keyword>
<evidence type="ECO:0000256" key="5">
    <source>
        <dbReference type="ARBA" id="ARBA00022982"/>
    </source>
</evidence>
<keyword evidence="14" id="KW-1185">Reference proteome</keyword>
<dbReference type="SUPFAM" id="SSF52833">
    <property type="entry name" value="Thioredoxin-like"/>
    <property type="match status" value="1"/>
</dbReference>
<evidence type="ECO:0000256" key="8">
    <source>
        <dbReference type="ARBA" id="ARBA00023284"/>
    </source>
</evidence>
<feature type="compositionally biased region" description="Basic and acidic residues" evidence="9">
    <location>
        <begin position="183"/>
        <end position="221"/>
    </location>
</feature>
<evidence type="ECO:0000256" key="3">
    <source>
        <dbReference type="ARBA" id="ARBA00022729"/>
    </source>
</evidence>
<feature type="signal peptide" evidence="11">
    <location>
        <begin position="1"/>
        <end position="22"/>
    </location>
</feature>
<feature type="transmembrane region" description="Helical" evidence="10">
    <location>
        <begin position="144"/>
        <end position="166"/>
    </location>
</feature>
<keyword evidence="10" id="KW-0472">Membrane</keyword>
<dbReference type="AlphaFoldDB" id="A0A7J7JEZ8"/>
<feature type="chain" id="PRO_5029836209" description="Thioredoxin domain-containing protein" evidence="11">
    <location>
        <begin position="23"/>
        <end position="246"/>
    </location>
</feature>
<keyword evidence="3 11" id="KW-0732">Signal</keyword>
<evidence type="ECO:0000256" key="9">
    <source>
        <dbReference type="SAM" id="MobiDB-lite"/>
    </source>
</evidence>
<evidence type="ECO:0000256" key="10">
    <source>
        <dbReference type="SAM" id="Phobius"/>
    </source>
</evidence>
<evidence type="ECO:0000259" key="12">
    <source>
        <dbReference type="PROSITE" id="PS51352"/>
    </source>
</evidence>
<name>A0A7J7JEZ8_BUGNE</name>
<dbReference type="PANTHER" id="PTHR46107">
    <property type="entry name" value="DUMPY: SHORTER THAN WILD-TYPE"/>
    <property type="match status" value="1"/>
</dbReference>
<dbReference type="InterPro" id="IPR013766">
    <property type="entry name" value="Thioredoxin_domain"/>
</dbReference>
<reference evidence="13" key="1">
    <citation type="submission" date="2020-06" db="EMBL/GenBank/DDBJ databases">
        <title>Draft genome of Bugula neritina, a colonial animal packing powerful symbionts and potential medicines.</title>
        <authorList>
            <person name="Rayko M."/>
        </authorList>
    </citation>
    <scope>NUCLEOTIDE SEQUENCE [LARGE SCALE GENOMIC DNA]</scope>
    <source>
        <strain evidence="13">Kwan_BN1</strain>
    </source>
</reference>
<gene>
    <name evidence="13" type="ORF">EB796_017561</name>
</gene>
<evidence type="ECO:0000313" key="13">
    <source>
        <dbReference type="EMBL" id="KAF6024166.1"/>
    </source>
</evidence>
<comment type="caution">
    <text evidence="13">The sequence shown here is derived from an EMBL/GenBank/DDBJ whole genome shotgun (WGS) entry which is preliminary data.</text>
</comment>
<keyword evidence="5" id="KW-0249">Electron transport</keyword>
<protein>
    <recommendedName>
        <fullName evidence="12">Thioredoxin domain-containing protein</fullName>
    </recommendedName>
</protein>
<evidence type="ECO:0000256" key="11">
    <source>
        <dbReference type="SAM" id="SignalP"/>
    </source>
</evidence>
<evidence type="ECO:0000256" key="6">
    <source>
        <dbReference type="ARBA" id="ARBA00022989"/>
    </source>
</evidence>
<feature type="region of interest" description="Disordered" evidence="9">
    <location>
        <begin position="180"/>
        <end position="246"/>
    </location>
</feature>
<keyword evidence="7" id="KW-1015">Disulfide bond</keyword>
<accession>A0A7J7JEZ8</accession>
<dbReference type="InterPro" id="IPR036249">
    <property type="entry name" value="Thioredoxin-like_sf"/>
</dbReference>
<dbReference type="GO" id="GO:0005789">
    <property type="term" value="C:endoplasmic reticulum membrane"/>
    <property type="evidence" value="ECO:0007669"/>
    <property type="project" value="UniProtKB-SubCell"/>
</dbReference>
<evidence type="ECO:0000313" key="14">
    <source>
        <dbReference type="Proteomes" id="UP000593567"/>
    </source>
</evidence>
<sequence length="246" mass="27605">MEVKKLFLLFLCACSYAPWCPACLDLKPQWAELAQKELKDGLKIAQIDVNKYAALSGQFLIFNLPSIYHIHNGECVQYLGLHDMKYISRWVENEEWRSGEPIPSWRSPNGPLARGIGSFFKMADKIRTLKQTMVASYGIPPWCVYLILVIITVSTGTFVGMLLVCFCECILLPRQQESDVDADDRKTAEDSEEERRDERRGKRTDGDKGKKDKSAPGKLGDKTAVSASGVGGTDDGVRKRKPKAKQ</sequence>
<evidence type="ECO:0000256" key="4">
    <source>
        <dbReference type="ARBA" id="ARBA00022824"/>
    </source>
</evidence>
<dbReference type="OrthoDB" id="7869097at2759"/>
<dbReference type="EMBL" id="VXIV02002612">
    <property type="protein sequence ID" value="KAF6024166.1"/>
    <property type="molecule type" value="Genomic_DNA"/>
</dbReference>
<dbReference type="PROSITE" id="PS51352">
    <property type="entry name" value="THIOREDOXIN_2"/>
    <property type="match status" value="1"/>
</dbReference>
<evidence type="ECO:0000256" key="2">
    <source>
        <dbReference type="ARBA" id="ARBA00022448"/>
    </source>
</evidence>
<dbReference type="Pfam" id="PF00085">
    <property type="entry name" value="Thioredoxin"/>
    <property type="match status" value="1"/>
</dbReference>
<comment type="subcellular location">
    <subcellularLocation>
        <location evidence="1">Endoplasmic reticulum membrane</location>
        <topology evidence="1">Single-pass membrane protein</topology>
    </subcellularLocation>
</comment>
<keyword evidence="2" id="KW-0813">Transport</keyword>
<dbReference type="GO" id="GO:0015036">
    <property type="term" value="F:disulfide oxidoreductase activity"/>
    <property type="evidence" value="ECO:0007669"/>
    <property type="project" value="TreeGrafter"/>
</dbReference>
<keyword evidence="4" id="KW-0256">Endoplasmic reticulum</keyword>
<keyword evidence="10" id="KW-0812">Transmembrane</keyword>
<dbReference type="InterPro" id="IPR052454">
    <property type="entry name" value="TMX_domain-containing"/>
</dbReference>
<keyword evidence="8" id="KW-0676">Redox-active center</keyword>
<organism evidence="13 14">
    <name type="scientific">Bugula neritina</name>
    <name type="common">Brown bryozoan</name>
    <name type="synonym">Sertularia neritina</name>
    <dbReference type="NCBI Taxonomy" id="10212"/>
    <lineage>
        <taxon>Eukaryota</taxon>
        <taxon>Metazoa</taxon>
        <taxon>Spiralia</taxon>
        <taxon>Lophotrochozoa</taxon>
        <taxon>Bryozoa</taxon>
        <taxon>Gymnolaemata</taxon>
        <taxon>Cheilostomatida</taxon>
        <taxon>Flustrina</taxon>
        <taxon>Buguloidea</taxon>
        <taxon>Bugulidae</taxon>
        <taxon>Bugula</taxon>
    </lineage>
</organism>
<dbReference type="Proteomes" id="UP000593567">
    <property type="component" value="Unassembled WGS sequence"/>
</dbReference>
<evidence type="ECO:0000256" key="7">
    <source>
        <dbReference type="ARBA" id="ARBA00023157"/>
    </source>
</evidence>
<evidence type="ECO:0000256" key="1">
    <source>
        <dbReference type="ARBA" id="ARBA00004389"/>
    </source>
</evidence>
<feature type="domain" description="Thioredoxin" evidence="12">
    <location>
        <begin position="1"/>
        <end position="128"/>
    </location>
</feature>
<proteinExistence type="predicted"/>